<accession>A0A926NFK7</accession>
<protein>
    <submittedName>
        <fullName evidence="1">Uncharacterized protein</fullName>
    </submittedName>
</protein>
<sequence length="110" mass="11941">MSLTGVWVGTDGSTTHITEIVNDTSRTIYWTSSSSIQGSQFANEFTGYYLPNAANLGGTGILIGNWNDVPLPNIGLSNSGTLWISVSQDENTMDQFGASETYGTVRWIRQ</sequence>
<evidence type="ECO:0000313" key="2">
    <source>
        <dbReference type="Proteomes" id="UP000661691"/>
    </source>
</evidence>
<evidence type="ECO:0000313" key="1">
    <source>
        <dbReference type="EMBL" id="MBD1372639.1"/>
    </source>
</evidence>
<dbReference type="AlphaFoldDB" id="A0A926NFK7"/>
<dbReference type="Proteomes" id="UP000661691">
    <property type="component" value="Unassembled WGS sequence"/>
</dbReference>
<dbReference type="RefSeq" id="WP_191140542.1">
    <property type="nucleotide sequence ID" value="NZ_JACXAG020000006.1"/>
</dbReference>
<dbReference type="EMBL" id="JACXAH010000012">
    <property type="protein sequence ID" value="MBD1372639.1"/>
    <property type="molecule type" value="Genomic_DNA"/>
</dbReference>
<organism evidence="1 2">
    <name type="scientific">Polycladospora coralii</name>
    <dbReference type="NCBI Taxonomy" id="2771432"/>
    <lineage>
        <taxon>Bacteria</taxon>
        <taxon>Bacillati</taxon>
        <taxon>Bacillota</taxon>
        <taxon>Bacilli</taxon>
        <taxon>Bacillales</taxon>
        <taxon>Thermoactinomycetaceae</taxon>
        <taxon>Polycladospora</taxon>
    </lineage>
</organism>
<keyword evidence="2" id="KW-1185">Reference proteome</keyword>
<name>A0A926NFK7_9BACL</name>
<comment type="caution">
    <text evidence="1">The sequence shown here is derived from an EMBL/GenBank/DDBJ whole genome shotgun (WGS) entry which is preliminary data.</text>
</comment>
<proteinExistence type="predicted"/>
<reference evidence="1" key="1">
    <citation type="submission" date="2020-09" db="EMBL/GenBank/DDBJ databases">
        <title>A novel bacterium of genus Hazenella, isolated from South China Sea.</title>
        <authorList>
            <person name="Huang H."/>
            <person name="Mo K."/>
            <person name="Hu Y."/>
        </authorList>
    </citation>
    <scope>NUCLEOTIDE SEQUENCE</scope>
    <source>
        <strain evidence="1">IB182357</strain>
    </source>
</reference>
<gene>
    <name evidence="1" type="ORF">IC620_09760</name>
</gene>